<dbReference type="EMBL" id="DS268186">
    <property type="protein sequence ID" value="KMU80254.1"/>
    <property type="molecule type" value="Genomic_DNA"/>
</dbReference>
<dbReference type="AlphaFoldDB" id="A0A0J8R563"/>
<sequence>MFSGGITAVMLGLESRILYILNRRASWGNCIIKGSTVGNNEQHVSSNL</sequence>
<evidence type="ECO:0000313" key="2">
    <source>
        <dbReference type="Proteomes" id="UP000054559"/>
    </source>
</evidence>
<proteinExistence type="predicted"/>
<reference evidence="2" key="1">
    <citation type="journal article" date="2010" name="Genome Res.">
        <title>Population genomic sequencing of Coccidioides fungi reveals recent hybridization and transposon control.</title>
        <authorList>
            <person name="Neafsey D.E."/>
            <person name="Barker B.M."/>
            <person name="Sharpton T.J."/>
            <person name="Stajich J.E."/>
            <person name="Park D.J."/>
            <person name="Whiston E."/>
            <person name="Hung C.-Y."/>
            <person name="McMahan C."/>
            <person name="White J."/>
            <person name="Sykes S."/>
            <person name="Heiman D."/>
            <person name="Young S."/>
            <person name="Zeng Q."/>
            <person name="Abouelleil A."/>
            <person name="Aftuck L."/>
            <person name="Bessette D."/>
            <person name="Brown A."/>
            <person name="FitzGerald M."/>
            <person name="Lui A."/>
            <person name="Macdonald J.P."/>
            <person name="Priest M."/>
            <person name="Orbach M.J."/>
            <person name="Galgiani J.N."/>
            <person name="Kirkland T.N."/>
            <person name="Cole G.T."/>
            <person name="Birren B.W."/>
            <person name="Henn M.R."/>
            <person name="Taylor J.W."/>
            <person name="Rounsley S.D."/>
        </authorList>
    </citation>
    <scope>NUCLEOTIDE SEQUENCE [LARGE SCALE GENOMIC DNA]</scope>
    <source>
        <strain evidence="2">RMSCC 3703</strain>
    </source>
</reference>
<name>A0A0J8R563_COCIT</name>
<accession>A0A0J8R563</accession>
<dbReference type="Proteomes" id="UP000054559">
    <property type="component" value="Unassembled WGS sequence"/>
</dbReference>
<protein>
    <submittedName>
        <fullName evidence="1">Uncharacterized protein</fullName>
    </submittedName>
</protein>
<organism evidence="1 2">
    <name type="scientific">Coccidioides immitis RMSCC 3703</name>
    <dbReference type="NCBI Taxonomy" id="454286"/>
    <lineage>
        <taxon>Eukaryota</taxon>
        <taxon>Fungi</taxon>
        <taxon>Dikarya</taxon>
        <taxon>Ascomycota</taxon>
        <taxon>Pezizomycotina</taxon>
        <taxon>Eurotiomycetes</taxon>
        <taxon>Eurotiomycetidae</taxon>
        <taxon>Onygenales</taxon>
        <taxon>Onygenaceae</taxon>
        <taxon>Coccidioides</taxon>
    </lineage>
</organism>
<gene>
    <name evidence="1" type="ORF">CISG_08360</name>
</gene>
<evidence type="ECO:0000313" key="1">
    <source>
        <dbReference type="EMBL" id="KMU80254.1"/>
    </source>
</evidence>